<dbReference type="Gene3D" id="1.20.120.450">
    <property type="entry name" value="dinb family like domain"/>
    <property type="match status" value="1"/>
</dbReference>
<dbReference type="OrthoDB" id="119432at2"/>
<protein>
    <recommendedName>
        <fullName evidence="6">Damage-inducible protein DinB</fullName>
    </recommendedName>
</protein>
<dbReference type="InterPro" id="IPR034660">
    <property type="entry name" value="DinB/YfiT-like"/>
</dbReference>
<dbReference type="GO" id="GO:0046872">
    <property type="term" value="F:metal ion binding"/>
    <property type="evidence" value="ECO:0007669"/>
    <property type="project" value="UniProtKB-KW"/>
</dbReference>
<evidence type="ECO:0000313" key="5">
    <source>
        <dbReference type="Proteomes" id="UP000078454"/>
    </source>
</evidence>
<dbReference type="SUPFAM" id="SSF109854">
    <property type="entry name" value="DinB/YfiT-like putative metalloenzymes"/>
    <property type="match status" value="1"/>
</dbReference>
<evidence type="ECO:0000256" key="3">
    <source>
        <dbReference type="PIRSR" id="PIRSR607837-1"/>
    </source>
</evidence>
<feature type="binding site" evidence="3">
    <location>
        <position position="127"/>
    </location>
    <ligand>
        <name>a divalent metal cation</name>
        <dbReference type="ChEBI" id="CHEBI:60240"/>
    </ligand>
</feature>
<dbReference type="Pfam" id="PF05163">
    <property type="entry name" value="DinB"/>
    <property type="match status" value="1"/>
</dbReference>
<keyword evidence="2 3" id="KW-0479">Metal-binding</keyword>
<reference evidence="4 5" key="1">
    <citation type="submission" date="2016-05" db="EMBL/GenBank/DDBJ databases">
        <title>Paenibacillus sp. 1ZS3-15 nov., isolated from the rhizosphere soil.</title>
        <authorList>
            <person name="Zhang X.X."/>
            <person name="Zhang J."/>
        </authorList>
    </citation>
    <scope>NUCLEOTIDE SEQUENCE [LARGE SCALE GENOMIC DNA]</scope>
    <source>
        <strain evidence="4 5">1ZS3-15</strain>
    </source>
</reference>
<dbReference type="EMBL" id="LYPB01000082">
    <property type="protein sequence ID" value="OAS15488.1"/>
    <property type="molecule type" value="Genomic_DNA"/>
</dbReference>
<evidence type="ECO:0000313" key="4">
    <source>
        <dbReference type="EMBL" id="OAS15488.1"/>
    </source>
</evidence>
<dbReference type="STRING" id="1850517.A8708_13775"/>
<feature type="binding site" evidence="3">
    <location>
        <position position="48"/>
    </location>
    <ligand>
        <name>a divalent metal cation</name>
        <dbReference type="ChEBI" id="CHEBI:60240"/>
    </ligand>
</feature>
<dbReference type="Proteomes" id="UP000078454">
    <property type="component" value="Unassembled WGS sequence"/>
</dbReference>
<keyword evidence="5" id="KW-1185">Reference proteome</keyword>
<organism evidence="4 5">
    <name type="scientific">Paenibacillus oryzisoli</name>
    <dbReference type="NCBI Taxonomy" id="1850517"/>
    <lineage>
        <taxon>Bacteria</taxon>
        <taxon>Bacillati</taxon>
        <taxon>Bacillota</taxon>
        <taxon>Bacilli</taxon>
        <taxon>Bacillales</taxon>
        <taxon>Paenibacillaceae</taxon>
        <taxon>Paenibacillus</taxon>
    </lineage>
</organism>
<evidence type="ECO:0008006" key="6">
    <source>
        <dbReference type="Google" id="ProtNLM"/>
    </source>
</evidence>
<dbReference type="RefSeq" id="WP_068668005.1">
    <property type="nucleotide sequence ID" value="NZ_LYPB01000082.1"/>
</dbReference>
<evidence type="ECO:0000256" key="1">
    <source>
        <dbReference type="ARBA" id="ARBA00008635"/>
    </source>
</evidence>
<comment type="similarity">
    <text evidence="1">Belongs to the DinB family.</text>
</comment>
<comment type="caution">
    <text evidence="4">The sequence shown here is derived from an EMBL/GenBank/DDBJ whole genome shotgun (WGS) entry which is preliminary data.</text>
</comment>
<evidence type="ECO:0000256" key="2">
    <source>
        <dbReference type="ARBA" id="ARBA00022723"/>
    </source>
</evidence>
<sequence length="167" mass="18739">MFTTIESFIQEYQMESTTTQQLLDTLTDESLQQTQAEGYRPLGYIAWHLVHAERGMLYGTGLKFESPAAVNSPPAEAAVIAEAYRTTTQNILNAIRTQWTDEDLQTVVPMFGMQWTISATLYSFLKHEIHHRGQLIILMRQAGLPVIGAYGPAKEQWAAIGRPVPTL</sequence>
<feature type="binding site" evidence="3">
    <location>
        <position position="131"/>
    </location>
    <ligand>
        <name>a divalent metal cation</name>
        <dbReference type="ChEBI" id="CHEBI:60240"/>
    </ligand>
</feature>
<gene>
    <name evidence="4" type="ORF">A8708_13775</name>
</gene>
<dbReference type="InterPro" id="IPR007837">
    <property type="entry name" value="DinB"/>
</dbReference>
<proteinExistence type="inferred from homology"/>
<dbReference type="AlphaFoldDB" id="A0A198A3C0"/>
<accession>A0A198A3C0</accession>
<name>A0A198A3C0_9BACL</name>